<keyword evidence="2" id="KW-1185">Reference proteome</keyword>
<dbReference type="AlphaFoldDB" id="A0ABD1GJF2"/>
<protein>
    <recommendedName>
        <fullName evidence="3">Myb/SANT-like domain-containing protein</fullName>
    </recommendedName>
</protein>
<organism evidence="1 2">
    <name type="scientific">Salvia divinorum</name>
    <name type="common">Maria pastora</name>
    <name type="synonym">Diviner's sage</name>
    <dbReference type="NCBI Taxonomy" id="28513"/>
    <lineage>
        <taxon>Eukaryota</taxon>
        <taxon>Viridiplantae</taxon>
        <taxon>Streptophyta</taxon>
        <taxon>Embryophyta</taxon>
        <taxon>Tracheophyta</taxon>
        <taxon>Spermatophyta</taxon>
        <taxon>Magnoliopsida</taxon>
        <taxon>eudicotyledons</taxon>
        <taxon>Gunneridae</taxon>
        <taxon>Pentapetalae</taxon>
        <taxon>asterids</taxon>
        <taxon>lamiids</taxon>
        <taxon>Lamiales</taxon>
        <taxon>Lamiaceae</taxon>
        <taxon>Nepetoideae</taxon>
        <taxon>Mentheae</taxon>
        <taxon>Salviinae</taxon>
        <taxon>Salvia</taxon>
        <taxon>Salvia subgen. Calosphace</taxon>
    </lineage>
</organism>
<name>A0ABD1GJF2_SALDI</name>
<evidence type="ECO:0000313" key="1">
    <source>
        <dbReference type="EMBL" id="KAL1544240.1"/>
    </source>
</evidence>
<dbReference type="EMBL" id="JBEAFC010000008">
    <property type="protein sequence ID" value="KAL1544240.1"/>
    <property type="molecule type" value="Genomic_DNA"/>
</dbReference>
<reference evidence="1 2" key="1">
    <citation type="submission" date="2024-06" db="EMBL/GenBank/DDBJ databases">
        <title>A chromosome level genome sequence of Diviner's sage (Salvia divinorum).</title>
        <authorList>
            <person name="Ford S.A."/>
            <person name="Ro D.-K."/>
            <person name="Ness R.W."/>
            <person name="Phillips M.A."/>
        </authorList>
    </citation>
    <scope>NUCLEOTIDE SEQUENCE [LARGE SCALE GENOMIC DNA]</scope>
    <source>
        <strain evidence="1">SAF-2024a</strain>
        <tissue evidence="1">Leaf</tissue>
    </source>
</reference>
<sequence length="264" mass="30237">MRWLSTYLINVSFSTRSIGPQKWICCSSKPLFKKKKQVQWGEKVVPDHFIHKATSAIQKEFGCGFTWAETYERLLLLESRYHCFKEVIDTVGAFWEVRSNVVVATHQVWRQIFKKNKLAEAYYHNGESIFEELTMLFGEEQVKAKDDEQTVIILSDSSDKAPLDDPVISPLQAWSEEVNSPVWQTKEKTRRKLFVDADHASDRCSTNEKEIHLYTVGLEGKMETKVVGVQQLKRSEVASEPKYSPQGSSCASCSPIGWRAHLDA</sequence>
<accession>A0ABD1GJF2</accession>
<dbReference type="Proteomes" id="UP001567538">
    <property type="component" value="Unassembled WGS sequence"/>
</dbReference>
<proteinExistence type="predicted"/>
<evidence type="ECO:0008006" key="3">
    <source>
        <dbReference type="Google" id="ProtNLM"/>
    </source>
</evidence>
<comment type="caution">
    <text evidence="1">The sequence shown here is derived from an EMBL/GenBank/DDBJ whole genome shotgun (WGS) entry which is preliminary data.</text>
</comment>
<gene>
    <name evidence="1" type="ORF">AAHA92_21116</name>
</gene>
<evidence type="ECO:0000313" key="2">
    <source>
        <dbReference type="Proteomes" id="UP001567538"/>
    </source>
</evidence>